<dbReference type="Pfam" id="PF06230">
    <property type="entry name" value="LpxI_C"/>
    <property type="match status" value="1"/>
</dbReference>
<protein>
    <submittedName>
        <fullName evidence="3">UDP-2,3-diacylglucosamine diphosphatase LpxI</fullName>
        <ecNumber evidence="3">3.6.1.54</ecNumber>
    </submittedName>
</protein>
<name>A0ABS3F8Z8_9PROT</name>
<dbReference type="RefSeq" id="WP_207047312.1">
    <property type="nucleotide sequence ID" value="NZ_JAFLNC010000005.1"/>
</dbReference>
<dbReference type="InterPro" id="IPR010415">
    <property type="entry name" value="LpxI_C"/>
</dbReference>
<accession>A0ABS3F8Z8</accession>
<evidence type="ECO:0000313" key="3">
    <source>
        <dbReference type="EMBL" id="MBO0334996.1"/>
    </source>
</evidence>
<evidence type="ECO:0000313" key="4">
    <source>
        <dbReference type="Proteomes" id="UP000664761"/>
    </source>
</evidence>
<sequence>MKKQSVGSVSQSNATVMRIGIIAGSGSLPLALASTLRARGETPYLLLVEGEAEPSQYAEFPHEVIRITKVGRFLKALARENCTHITLAGPVKRPDLKNLVPDMEGMKLLGRITGAVRKGDDGLMRAITTYLKEKGFTVVGVHELASDLLVPAGRLGKVIPTARDETDITAGIRIVKAVGALDIGQAAIIRDGYVLAVEAAEGTDKLLIRSSEFAWDEPAGVLVKLSKPGQELAADMPTIGPETVSLAAQAHLRGIAVEAGLTLVLDLKETLRRADEAGLFVVGLDSQRISE</sequence>
<keyword evidence="3" id="KW-0378">Hydrolase</keyword>
<dbReference type="InterPro" id="IPR043167">
    <property type="entry name" value="LpxI_C_sf"/>
</dbReference>
<reference evidence="3 4" key="1">
    <citation type="submission" date="2021-03" db="EMBL/GenBank/DDBJ databases">
        <title>Sneathiella sp. CAU 1612 isolated from Kang Won-do.</title>
        <authorList>
            <person name="Kim W."/>
        </authorList>
    </citation>
    <scope>NUCLEOTIDE SEQUENCE [LARGE SCALE GENOMIC DNA]</scope>
    <source>
        <strain evidence="3 4">CAU 1612</strain>
    </source>
</reference>
<dbReference type="EMBL" id="JAFLNC010000005">
    <property type="protein sequence ID" value="MBO0334996.1"/>
    <property type="molecule type" value="Genomic_DNA"/>
</dbReference>
<gene>
    <name evidence="3" type="primary">lpxI</name>
    <name evidence="3" type="ORF">J0X12_15325</name>
</gene>
<evidence type="ECO:0000259" key="1">
    <source>
        <dbReference type="Pfam" id="PF06230"/>
    </source>
</evidence>
<evidence type="ECO:0000259" key="2">
    <source>
        <dbReference type="Pfam" id="PF17930"/>
    </source>
</evidence>
<dbReference type="PANTHER" id="PTHR39962:SF1">
    <property type="entry name" value="LPXI FAMILY PROTEIN"/>
    <property type="match status" value="1"/>
</dbReference>
<comment type="caution">
    <text evidence="3">The sequence shown here is derived from an EMBL/GenBank/DDBJ whole genome shotgun (WGS) entry which is preliminary data.</text>
</comment>
<dbReference type="InterPro" id="IPR053174">
    <property type="entry name" value="LpxI"/>
</dbReference>
<dbReference type="Proteomes" id="UP000664761">
    <property type="component" value="Unassembled WGS sequence"/>
</dbReference>
<dbReference type="Gene3D" id="3.40.140.80">
    <property type="match status" value="1"/>
</dbReference>
<dbReference type="InterPro" id="IPR041255">
    <property type="entry name" value="LpxI_N"/>
</dbReference>
<organism evidence="3 4">
    <name type="scientific">Sneathiella sedimenti</name>
    <dbReference type="NCBI Taxonomy" id="2816034"/>
    <lineage>
        <taxon>Bacteria</taxon>
        <taxon>Pseudomonadati</taxon>
        <taxon>Pseudomonadota</taxon>
        <taxon>Alphaproteobacteria</taxon>
        <taxon>Sneathiellales</taxon>
        <taxon>Sneathiellaceae</taxon>
        <taxon>Sneathiella</taxon>
    </lineage>
</organism>
<dbReference type="Pfam" id="PF17930">
    <property type="entry name" value="LpxI_N"/>
    <property type="match status" value="1"/>
</dbReference>
<dbReference type="Gene3D" id="3.40.50.20">
    <property type="match status" value="1"/>
</dbReference>
<dbReference type="GO" id="GO:0016787">
    <property type="term" value="F:hydrolase activity"/>
    <property type="evidence" value="ECO:0007669"/>
    <property type="project" value="UniProtKB-KW"/>
</dbReference>
<keyword evidence="4" id="KW-1185">Reference proteome</keyword>
<feature type="domain" description="LpxI N-terminal" evidence="2">
    <location>
        <begin position="18"/>
        <end position="148"/>
    </location>
</feature>
<dbReference type="EC" id="3.6.1.54" evidence="3"/>
<proteinExistence type="predicted"/>
<dbReference type="PANTHER" id="PTHR39962">
    <property type="entry name" value="BLL4848 PROTEIN"/>
    <property type="match status" value="1"/>
</dbReference>
<feature type="domain" description="LpxI C-terminal" evidence="1">
    <location>
        <begin position="151"/>
        <end position="282"/>
    </location>
</feature>